<dbReference type="GO" id="GO:0006974">
    <property type="term" value="P:DNA damage response"/>
    <property type="evidence" value="ECO:0007669"/>
    <property type="project" value="TreeGrafter"/>
</dbReference>
<protein>
    <recommendedName>
        <fullName evidence="9">Ubiquitin-activating enzyme E1 1</fullName>
        <ecNumber evidence="4">6.2.1.45</ecNumber>
    </recommendedName>
</protein>
<comment type="catalytic activity">
    <reaction evidence="1">
        <text>ATP + ubiquitin + [E1 ubiquitin-activating enzyme]-L-cysteine = AMP + diphosphate + S-ubiquitinyl-[E1 ubiquitin-activating enzyme]-L-cysteine.</text>
        <dbReference type="EC" id="6.2.1.45"/>
    </reaction>
</comment>
<evidence type="ECO:0000256" key="9">
    <source>
        <dbReference type="ARBA" id="ARBA00073786"/>
    </source>
</evidence>
<dbReference type="SUPFAM" id="SSF69572">
    <property type="entry name" value="Activating enzymes of the ubiquitin-like proteins"/>
    <property type="match status" value="2"/>
</dbReference>
<keyword evidence="7 11" id="KW-0833">Ubl conjugation pathway</keyword>
<comment type="pathway">
    <text evidence="2">Protein modification; protein ubiquitination.</text>
</comment>
<dbReference type="PANTHER" id="PTHR10953">
    <property type="entry name" value="UBIQUITIN-ACTIVATING ENZYME E1"/>
    <property type="match status" value="1"/>
</dbReference>
<dbReference type="GeneID" id="59295732"/>
<dbReference type="InterPro" id="IPR019572">
    <property type="entry name" value="UBA_E1_SCCH"/>
</dbReference>
<evidence type="ECO:0000313" key="15">
    <source>
        <dbReference type="Proteomes" id="UP000530670"/>
    </source>
</evidence>
<dbReference type="GO" id="GO:0004839">
    <property type="term" value="F:ubiquitin activating enzyme activity"/>
    <property type="evidence" value="ECO:0007669"/>
    <property type="project" value="UniProtKB-EC"/>
</dbReference>
<dbReference type="InterPro" id="IPR032418">
    <property type="entry name" value="E1_FCCH"/>
</dbReference>
<evidence type="ECO:0000256" key="11">
    <source>
        <dbReference type="RuleBase" id="RU000519"/>
    </source>
</evidence>
<dbReference type="Gene3D" id="1.10.10.2660">
    <property type="entry name" value="Ubiquitin-activating enzyme E1, SCCH domain"/>
    <property type="match status" value="1"/>
</dbReference>
<evidence type="ECO:0000256" key="6">
    <source>
        <dbReference type="ARBA" id="ARBA00022741"/>
    </source>
</evidence>
<evidence type="ECO:0000256" key="2">
    <source>
        <dbReference type="ARBA" id="ARBA00004906"/>
    </source>
</evidence>
<dbReference type="Pfam" id="PF10585">
    <property type="entry name" value="UBA_E1_SCCH"/>
    <property type="match status" value="1"/>
</dbReference>
<dbReference type="EMBL" id="JAAQRI010000249">
    <property type="protein sequence ID" value="KAF5623521.1"/>
    <property type="molecule type" value="Genomic_DNA"/>
</dbReference>
<dbReference type="Gene3D" id="3.40.50.12550">
    <property type="entry name" value="Ubiquitin-activating enzyme E1, inactive adenylation domain, subdomain 2"/>
    <property type="match status" value="1"/>
</dbReference>
<organism evidence="14 15">
    <name type="scientific">Fusarium tjaetaba</name>
    <dbReference type="NCBI Taxonomy" id="1567544"/>
    <lineage>
        <taxon>Eukaryota</taxon>
        <taxon>Fungi</taxon>
        <taxon>Dikarya</taxon>
        <taxon>Ascomycota</taxon>
        <taxon>Pezizomycotina</taxon>
        <taxon>Sordariomycetes</taxon>
        <taxon>Hypocreomycetidae</taxon>
        <taxon>Hypocreales</taxon>
        <taxon>Nectriaceae</taxon>
        <taxon>Fusarium</taxon>
        <taxon>Fusarium fujikuroi species complex</taxon>
    </lineage>
</organism>
<dbReference type="Pfam" id="PF00899">
    <property type="entry name" value="ThiF"/>
    <property type="match status" value="1"/>
</dbReference>
<evidence type="ECO:0000256" key="1">
    <source>
        <dbReference type="ARBA" id="ARBA00000488"/>
    </source>
</evidence>
<accession>A0A8H5VHC7</accession>
<dbReference type="Pfam" id="PF09358">
    <property type="entry name" value="E1_UFD"/>
    <property type="match status" value="1"/>
</dbReference>
<dbReference type="PRINTS" id="PR01849">
    <property type="entry name" value="UBIQUITINACT"/>
</dbReference>
<evidence type="ECO:0000256" key="4">
    <source>
        <dbReference type="ARBA" id="ARBA00012990"/>
    </source>
</evidence>
<dbReference type="GO" id="GO:0005524">
    <property type="term" value="F:ATP binding"/>
    <property type="evidence" value="ECO:0007669"/>
    <property type="project" value="UniProtKB-KW"/>
</dbReference>
<dbReference type="SMART" id="SM00985">
    <property type="entry name" value="UBA_e1_C"/>
    <property type="match status" value="1"/>
</dbReference>
<evidence type="ECO:0000313" key="14">
    <source>
        <dbReference type="EMBL" id="KAF5623521.1"/>
    </source>
</evidence>
<dbReference type="InterPro" id="IPR042063">
    <property type="entry name" value="Ubi_acti_E1_SCCH"/>
</dbReference>
<dbReference type="RefSeq" id="XP_037202333.1">
    <property type="nucleotide sequence ID" value="XM_037343462.1"/>
</dbReference>
<dbReference type="PANTHER" id="PTHR10953:SF4">
    <property type="entry name" value="UBIQUITIN-ACTIVATING ENZYME E1 C-TERMINAL DOMAIN-CONTAINING PROTEIN"/>
    <property type="match status" value="1"/>
</dbReference>
<dbReference type="FunFam" id="1.10.10.2660:FF:000001">
    <property type="entry name" value="Ubiquitin-activating enzyme E1 1"/>
    <property type="match status" value="1"/>
</dbReference>
<feature type="domain" description="Ubiquitin-activating enzyme E1 C-terminal" evidence="13">
    <location>
        <begin position="901"/>
        <end position="1029"/>
    </location>
</feature>
<evidence type="ECO:0000256" key="7">
    <source>
        <dbReference type="ARBA" id="ARBA00022786"/>
    </source>
</evidence>
<dbReference type="Proteomes" id="UP000530670">
    <property type="component" value="Unassembled WGS sequence"/>
</dbReference>
<keyword evidence="6 11" id="KW-0547">Nucleotide-binding</keyword>
<dbReference type="UniPathway" id="UPA00143"/>
<feature type="active site" description="Glycyl thioester intermediate" evidence="10">
    <location>
        <position position="608"/>
    </location>
</feature>
<evidence type="ECO:0000259" key="13">
    <source>
        <dbReference type="SMART" id="SM00985"/>
    </source>
</evidence>
<dbReference type="CDD" id="cd01490">
    <property type="entry name" value="Ube1_repeat2"/>
    <property type="match status" value="1"/>
</dbReference>
<evidence type="ECO:0000256" key="12">
    <source>
        <dbReference type="SAM" id="MobiDB-lite"/>
    </source>
</evidence>
<dbReference type="InterPro" id="IPR000011">
    <property type="entry name" value="UBQ/SUMO-activ_enz_E1-like"/>
</dbReference>
<name>A0A8H5VHC7_9HYPO</name>
<dbReference type="GO" id="GO:0005634">
    <property type="term" value="C:nucleus"/>
    <property type="evidence" value="ECO:0007669"/>
    <property type="project" value="TreeGrafter"/>
</dbReference>
<reference evidence="14 15" key="1">
    <citation type="submission" date="2020-05" db="EMBL/GenBank/DDBJ databases">
        <title>Identification and distribution of gene clusters putatively required for synthesis of sphingolipid metabolism inhibitors in phylogenetically diverse species of the filamentous fungus Fusarium.</title>
        <authorList>
            <person name="Kim H.-S."/>
            <person name="Busman M."/>
            <person name="Brown D.W."/>
            <person name="Divon H."/>
            <person name="Uhlig S."/>
            <person name="Proctor R.H."/>
        </authorList>
    </citation>
    <scope>NUCLEOTIDE SEQUENCE [LARGE SCALE GENOMIC DNA]</scope>
    <source>
        <strain evidence="14 15">NRRL 66243</strain>
    </source>
</reference>
<comment type="similarity">
    <text evidence="3 11">Belongs to the ubiquitin-activating E1 family.</text>
</comment>
<keyword evidence="15" id="KW-1185">Reference proteome</keyword>
<dbReference type="FunFam" id="3.50.50.80:FF:000001">
    <property type="entry name" value="ubiquitin-like modifier-activating enzyme 1"/>
    <property type="match status" value="1"/>
</dbReference>
<dbReference type="Pfam" id="PF16191">
    <property type="entry name" value="E1_4HB"/>
    <property type="match status" value="1"/>
</dbReference>
<evidence type="ECO:0000256" key="8">
    <source>
        <dbReference type="ARBA" id="ARBA00022840"/>
    </source>
</evidence>
<dbReference type="GO" id="GO:0006511">
    <property type="term" value="P:ubiquitin-dependent protein catabolic process"/>
    <property type="evidence" value="ECO:0007669"/>
    <property type="project" value="TreeGrafter"/>
</dbReference>
<dbReference type="FunFam" id="3.10.290.60:FF:000002">
    <property type="entry name" value="Ubiquitin-like modifier-activating enzyme 1"/>
    <property type="match status" value="1"/>
</dbReference>
<dbReference type="Gene3D" id="3.50.50.80">
    <property type="entry name" value="Ubiquitin-activating enzyme E1, inactive adenylation domain, subdomain 1"/>
    <property type="match status" value="1"/>
</dbReference>
<dbReference type="InterPro" id="IPR000594">
    <property type="entry name" value="ThiF_NAD_FAD-bd"/>
</dbReference>
<evidence type="ECO:0000256" key="5">
    <source>
        <dbReference type="ARBA" id="ARBA00022598"/>
    </source>
</evidence>
<evidence type="ECO:0000256" key="10">
    <source>
        <dbReference type="PROSITE-ProRule" id="PRU10132"/>
    </source>
</evidence>
<dbReference type="InterPro" id="IPR033127">
    <property type="entry name" value="UBQ-activ_enz_E1_Cys_AS"/>
</dbReference>
<sequence length="1034" mass="115580">MAEQKQPEVDLATRMQVDESVVGHNEIDESLYSRQLYVLGHEAMKRMGASNVLIVGLKGLGVEIAKNIALAGVKSLTLYDPAPVQIADLSSQFFLTPRDVGKPRDEVTVPRVAELNAYTPVKLHQSPGLDGELSQFDKYQVVVLTHAPIHQQKAIGDYCHSKGIYVVIADTYGLFGSVFCDFGEKFTCIDPTGETPLNGIVAGIDEEGLVSALDETRHGLEDGDYVTFSEVEGMEALNGAEPRKITVKGPYTFSIGDVSGLGQYKRGGMYQQVKMPKIINFKDFTTALKEPEFLISDFAKFDRPQQLHLGFQALHAFQLTHKRLPNPMDDDDAIVVLGAAKKFAEQEGLDIELDEKLLKELSYQAQGDLNPMAAYFGGIVAQEVLKAVSGKFQPINQWMYFDSLESLPTSTKRSAELCKPIGSRYDGQIAVFGTEFQDKIANLKQFLVGAGAIGCEMLKNWAMIGLGTGPEGKIWVTDMDSIERSNLNRQFLFRADDVGQMKSDRAALAVQRMNPDLEGHMVTLKERVSPETENVFNEDFWRNLDGVTNALDNVEARTYVDRRCVFFQKPLLESGTLGTKGNTQVVLPHLTESYSSSQDPPEKEFPMCTIRSFPNKIDHTIAWAKEYMFEKLFVKAPQTVNLYLTQPQFIENSLKQGGNQKETLETIRNYLTTERPRTFEDCIAWARQLFETEFSNKIQQLLYNFPKDSETSSGTPFWSGPKRAPDALKFDPNNPSHFGFIVAAANLHAFNYNIKSPGTDRSIYLRELDNVIVPDFSPSSNVKIQADDKEPVEPESSNFDDNDEIEKLTTSLPSPSSLSGFQLAPVDFEKDDDSNHHIDFITACSNLRAENYKIEPADRHKTKFIAGKIIPAIATTTALVTGLVVLELYKIIDGKDDLEQYKNGFINLALPFFGFSEPIASPKVEYQGPDGKVTLDKIWDRFEIEDITLKELLDTFKAKGLTISMLSSGVSLLYASFFPPSKLKERYDLKLSQLVETISKKPIPPHQKEVIFEIVAEDLAEEDVEVPYIKVKMA</sequence>
<evidence type="ECO:0000256" key="3">
    <source>
        <dbReference type="ARBA" id="ARBA00005673"/>
    </source>
</evidence>
<dbReference type="AlphaFoldDB" id="A0A8H5VHC7"/>
<dbReference type="PROSITE" id="PS00865">
    <property type="entry name" value="UBIQUITIN_ACTIVAT_2"/>
    <property type="match status" value="1"/>
</dbReference>
<dbReference type="InterPro" id="IPR035985">
    <property type="entry name" value="Ubiquitin-activating_enz"/>
</dbReference>
<keyword evidence="5 11" id="KW-0436">Ligase</keyword>
<dbReference type="FunFam" id="2.40.30.180:FF:000001">
    <property type="entry name" value="ubiquitin-like modifier-activating enzyme 1"/>
    <property type="match status" value="1"/>
</dbReference>
<dbReference type="NCBIfam" id="TIGR01408">
    <property type="entry name" value="Ube1"/>
    <property type="match status" value="1"/>
</dbReference>
<dbReference type="InterPro" id="IPR042449">
    <property type="entry name" value="Ub-E1_IAD_1"/>
</dbReference>
<dbReference type="CDD" id="cd01491">
    <property type="entry name" value="Ube1_repeat1"/>
    <property type="match status" value="1"/>
</dbReference>
<proteinExistence type="inferred from homology"/>
<dbReference type="InterPro" id="IPR045886">
    <property type="entry name" value="ThiF/MoeB/HesA"/>
</dbReference>
<dbReference type="Gene3D" id="2.40.30.180">
    <property type="entry name" value="Ubiquitin-activating enzyme E1, FCCH domain"/>
    <property type="match status" value="1"/>
</dbReference>
<dbReference type="Gene3D" id="3.10.290.60">
    <property type="entry name" value="Ubiquitin-activating enzyme E1, UFD domain"/>
    <property type="match status" value="1"/>
</dbReference>
<dbReference type="FunFam" id="3.40.50.12550:FF:000001">
    <property type="entry name" value="Ubiquitin-activating enzyme E1 1"/>
    <property type="match status" value="1"/>
</dbReference>
<feature type="region of interest" description="Disordered" evidence="12">
    <location>
        <begin position="782"/>
        <end position="802"/>
    </location>
</feature>
<dbReference type="InterPro" id="IPR018965">
    <property type="entry name" value="Ub-activating_enz_E1_C"/>
</dbReference>
<dbReference type="FunFam" id="3.40.50.720:FF:000015">
    <property type="entry name" value="Ubiquitin-activating enzyme E1 1"/>
    <property type="match status" value="1"/>
</dbReference>
<dbReference type="InterPro" id="IPR042302">
    <property type="entry name" value="E1_FCCH_sf"/>
</dbReference>
<dbReference type="Gene3D" id="3.40.50.720">
    <property type="entry name" value="NAD(P)-binding Rossmann-like Domain"/>
    <property type="match status" value="1"/>
</dbReference>
<dbReference type="EC" id="6.2.1.45" evidence="4"/>
<dbReference type="InterPro" id="IPR032420">
    <property type="entry name" value="E1_4HB"/>
</dbReference>
<dbReference type="GO" id="GO:0005737">
    <property type="term" value="C:cytoplasm"/>
    <property type="evidence" value="ECO:0007669"/>
    <property type="project" value="TreeGrafter"/>
</dbReference>
<dbReference type="OrthoDB" id="10252231at2759"/>
<dbReference type="Pfam" id="PF16190">
    <property type="entry name" value="E1_FCCH"/>
    <property type="match status" value="1"/>
</dbReference>
<dbReference type="InterPro" id="IPR018075">
    <property type="entry name" value="UBQ-activ_enz_E1"/>
</dbReference>
<keyword evidence="8 11" id="KW-0067">ATP-binding</keyword>
<dbReference type="InterPro" id="IPR038252">
    <property type="entry name" value="UBA_E1_C_sf"/>
</dbReference>
<comment type="caution">
    <text evidence="14">The sequence shown here is derived from an EMBL/GenBank/DDBJ whole genome shotgun (WGS) entry which is preliminary data.</text>
</comment>
<gene>
    <name evidence="14" type="ORF">FTJAE_10602</name>
</gene>